<comment type="caution">
    <text evidence="7">The sequence shown here is derived from an EMBL/GenBank/DDBJ whole genome shotgun (WGS) entry which is preliminary data.</text>
</comment>
<keyword evidence="3 6" id="KW-1133">Transmembrane helix</keyword>
<feature type="region of interest" description="Disordered" evidence="5">
    <location>
        <begin position="1"/>
        <end position="61"/>
    </location>
</feature>
<dbReference type="Proteomes" id="UP001500467">
    <property type="component" value="Unassembled WGS sequence"/>
</dbReference>
<dbReference type="InterPro" id="IPR001046">
    <property type="entry name" value="NRAMP_fam"/>
</dbReference>
<feature type="transmembrane region" description="Helical" evidence="6">
    <location>
        <begin position="392"/>
        <end position="416"/>
    </location>
</feature>
<evidence type="ECO:0000313" key="8">
    <source>
        <dbReference type="Proteomes" id="UP001500467"/>
    </source>
</evidence>
<evidence type="ECO:0000256" key="5">
    <source>
        <dbReference type="SAM" id="MobiDB-lite"/>
    </source>
</evidence>
<feature type="transmembrane region" description="Helical" evidence="6">
    <location>
        <begin position="143"/>
        <end position="161"/>
    </location>
</feature>
<feature type="compositionally biased region" description="Basic and acidic residues" evidence="5">
    <location>
        <begin position="1"/>
        <end position="26"/>
    </location>
</feature>
<name>A0ABN1V5C6_9PSEU</name>
<evidence type="ECO:0000256" key="6">
    <source>
        <dbReference type="SAM" id="Phobius"/>
    </source>
</evidence>
<keyword evidence="2 6" id="KW-0812">Transmembrane</keyword>
<feature type="transmembrane region" description="Helical" evidence="6">
    <location>
        <begin position="284"/>
        <end position="313"/>
    </location>
</feature>
<evidence type="ECO:0000313" key="7">
    <source>
        <dbReference type="EMBL" id="GAA1194368.1"/>
    </source>
</evidence>
<feature type="compositionally biased region" description="Basic and acidic residues" evidence="5">
    <location>
        <begin position="46"/>
        <end position="58"/>
    </location>
</feature>
<organism evidence="7 8">
    <name type="scientific">Prauserella alba</name>
    <dbReference type="NCBI Taxonomy" id="176898"/>
    <lineage>
        <taxon>Bacteria</taxon>
        <taxon>Bacillati</taxon>
        <taxon>Actinomycetota</taxon>
        <taxon>Actinomycetes</taxon>
        <taxon>Pseudonocardiales</taxon>
        <taxon>Pseudonocardiaceae</taxon>
        <taxon>Prauserella</taxon>
    </lineage>
</organism>
<sequence>MADHVGSGADRDDVGDNRGNDNRDTDGTPGGDTADTDATAGTGPKTGKDAKTGKDTKAGKGALAGGTSRGALAGAIFLMATSAIGPGFITQTTEFTAQLGAAFAFAILLSIVVDIAVQLNVWRVIGISGLRAQELGNKVLPGIGYLMAALVVLGGLVFNIGNVAGTSLGLDALFGLDVKIGGTISAAIAIAIFASRRAGVAMDRLVVVLGFVMIALTTYVAIVSSPPVGEAMTQAVVPDTIDVLVITTLIGGTVGGYITYAGAHRLIDSGVSGPDEVARVSRSSVTALLVTGVMRVVLFLAILGVVAGGATLAGGNPTAEAFGHAAGEVGMRLFGMVLWAAGITSVVGASYTSVSFLVSFSPALKRRQNWLVAGFIVVSAVGFVLLDQAPTTLLILAGALNGLILPVGFGVVMWVAGRRGDLLGGYRYPRWLLVIGVAAWLLTLYLGWNSLSGIADLWS</sequence>
<feature type="transmembrane region" description="Helical" evidence="6">
    <location>
        <begin position="205"/>
        <end position="223"/>
    </location>
</feature>
<accession>A0ABN1V5C6</accession>
<evidence type="ECO:0000256" key="4">
    <source>
        <dbReference type="ARBA" id="ARBA00023136"/>
    </source>
</evidence>
<evidence type="ECO:0000256" key="2">
    <source>
        <dbReference type="ARBA" id="ARBA00022692"/>
    </source>
</evidence>
<keyword evidence="4 6" id="KW-0472">Membrane</keyword>
<feature type="transmembrane region" description="Helical" evidence="6">
    <location>
        <begin position="428"/>
        <end position="448"/>
    </location>
</feature>
<dbReference type="EMBL" id="BAAALM010000003">
    <property type="protein sequence ID" value="GAA1194368.1"/>
    <property type="molecule type" value="Genomic_DNA"/>
</dbReference>
<evidence type="ECO:0000256" key="1">
    <source>
        <dbReference type="ARBA" id="ARBA00004141"/>
    </source>
</evidence>
<feature type="transmembrane region" description="Helical" evidence="6">
    <location>
        <begin position="101"/>
        <end position="122"/>
    </location>
</feature>
<feature type="transmembrane region" description="Helical" evidence="6">
    <location>
        <begin position="370"/>
        <end position="386"/>
    </location>
</feature>
<reference evidence="7 8" key="1">
    <citation type="journal article" date="2019" name="Int. J. Syst. Evol. Microbiol.">
        <title>The Global Catalogue of Microorganisms (GCM) 10K type strain sequencing project: providing services to taxonomists for standard genome sequencing and annotation.</title>
        <authorList>
            <consortium name="The Broad Institute Genomics Platform"/>
            <consortium name="The Broad Institute Genome Sequencing Center for Infectious Disease"/>
            <person name="Wu L."/>
            <person name="Ma J."/>
        </authorList>
    </citation>
    <scope>NUCLEOTIDE SEQUENCE [LARGE SCALE GENOMIC DNA]</scope>
    <source>
        <strain evidence="7 8">JCM 13022</strain>
    </source>
</reference>
<gene>
    <name evidence="7" type="ORF">GCM10009675_06440</name>
</gene>
<feature type="transmembrane region" description="Helical" evidence="6">
    <location>
        <begin position="333"/>
        <end position="358"/>
    </location>
</feature>
<evidence type="ECO:0000256" key="3">
    <source>
        <dbReference type="ARBA" id="ARBA00022989"/>
    </source>
</evidence>
<protein>
    <submittedName>
        <fullName evidence="7">Divalent metal cation transporter</fullName>
    </submittedName>
</protein>
<feature type="transmembrane region" description="Helical" evidence="6">
    <location>
        <begin position="70"/>
        <end position="89"/>
    </location>
</feature>
<dbReference type="RefSeq" id="WP_253859934.1">
    <property type="nucleotide sequence ID" value="NZ_BAAALM010000003.1"/>
</dbReference>
<feature type="transmembrane region" description="Helical" evidence="6">
    <location>
        <begin position="173"/>
        <end position="193"/>
    </location>
</feature>
<feature type="compositionally biased region" description="Low complexity" evidence="5">
    <location>
        <begin position="31"/>
        <end position="45"/>
    </location>
</feature>
<keyword evidence="8" id="KW-1185">Reference proteome</keyword>
<feature type="transmembrane region" description="Helical" evidence="6">
    <location>
        <begin position="243"/>
        <end position="263"/>
    </location>
</feature>
<comment type="subcellular location">
    <subcellularLocation>
        <location evidence="1">Membrane</location>
        <topology evidence="1">Multi-pass membrane protein</topology>
    </subcellularLocation>
</comment>
<proteinExistence type="predicted"/>
<dbReference type="Pfam" id="PF01566">
    <property type="entry name" value="Nramp"/>
    <property type="match status" value="1"/>
</dbReference>